<proteinExistence type="predicted"/>
<protein>
    <recommendedName>
        <fullName evidence="1">ATP phosphoribosyltransferase</fullName>
    </recommendedName>
</protein>
<dbReference type="InterPro" id="IPR036069">
    <property type="entry name" value="DUF34/NIF3_sf"/>
</dbReference>
<dbReference type="Proteomes" id="UP000011086">
    <property type="component" value="Unassembled WGS sequence"/>
</dbReference>
<evidence type="ECO:0000256" key="1">
    <source>
        <dbReference type="ARBA" id="ARBA00020998"/>
    </source>
</evidence>
<gene>
    <name evidence="2" type="ORF">OOU_Y34scaffold00255g9</name>
</gene>
<dbReference type="PANTHER" id="PTHR41774:SF1">
    <property type="entry name" value="NGG1P INTERACTING FACTOR NIF3"/>
    <property type="match status" value="1"/>
</dbReference>
<dbReference type="Gene3D" id="3.30.70.120">
    <property type="match status" value="1"/>
</dbReference>
<dbReference type="PANTHER" id="PTHR41774">
    <property type="match status" value="1"/>
</dbReference>
<dbReference type="AlphaFoldDB" id="A0AA97P4B3"/>
<evidence type="ECO:0000313" key="2">
    <source>
        <dbReference type="EMBL" id="ELQ41711.1"/>
    </source>
</evidence>
<reference evidence="2" key="1">
    <citation type="journal article" date="2012" name="PLoS Genet.">
        <title>Comparative analysis of the genomes of two field isolates of the rice blast fungus Magnaporthe oryzae.</title>
        <authorList>
            <person name="Xue M."/>
            <person name="Yang J."/>
            <person name="Li Z."/>
            <person name="Hu S."/>
            <person name="Yao N."/>
            <person name="Dean R.A."/>
            <person name="Zhao W."/>
            <person name="Shen M."/>
            <person name="Zhang H."/>
            <person name="Li C."/>
            <person name="Liu L."/>
            <person name="Cao L."/>
            <person name="Xu X."/>
            <person name="Xing Y."/>
            <person name="Hsiang T."/>
            <person name="Zhang Z."/>
            <person name="Xu J.R."/>
            <person name="Peng Y.L."/>
        </authorList>
    </citation>
    <scope>NUCLEOTIDE SEQUENCE</scope>
    <source>
        <strain evidence="2">Y34</strain>
    </source>
</reference>
<dbReference type="InterPro" id="IPR015867">
    <property type="entry name" value="N-reg_PII/ATP_PRibTrfase_C"/>
</dbReference>
<dbReference type="SUPFAM" id="SSF102705">
    <property type="entry name" value="NIF3 (NGG1p interacting factor 3)-like"/>
    <property type="match status" value="1"/>
</dbReference>
<dbReference type="EMBL" id="JH793720">
    <property type="protein sequence ID" value="ELQ41711.1"/>
    <property type="molecule type" value="Genomic_DNA"/>
</dbReference>
<accession>A0AA97P4B3</accession>
<name>A0AA97P4B3_PYRO3</name>
<organism evidence="2">
    <name type="scientific">Pyricularia oryzae (strain Y34)</name>
    <name type="common">Rice blast fungus</name>
    <name type="synonym">Magnaporthe oryzae</name>
    <dbReference type="NCBI Taxonomy" id="1143189"/>
    <lineage>
        <taxon>Eukaryota</taxon>
        <taxon>Fungi</taxon>
        <taxon>Dikarya</taxon>
        <taxon>Ascomycota</taxon>
        <taxon>Pezizomycotina</taxon>
        <taxon>Sordariomycetes</taxon>
        <taxon>Sordariomycetidae</taxon>
        <taxon>Magnaporthales</taxon>
        <taxon>Pyriculariaceae</taxon>
        <taxon>Pyricularia</taxon>
    </lineage>
</organism>
<sequence>MAAAVAATARYKLVFFTPPAALTQCKTAVFAAGAGRFPGPGNYTECCWTVMGTGQFRPGDTANPNMGSVGQLEQIEEARVEVLCVGESVARKAVEELKKKTILRLRAHPFEEPAYEVYKMEDF</sequence>